<evidence type="ECO:0000313" key="2">
    <source>
        <dbReference type="Proteomes" id="UP001060085"/>
    </source>
</evidence>
<protein>
    <submittedName>
        <fullName evidence="1">Uncharacterized protein</fullName>
    </submittedName>
</protein>
<evidence type="ECO:0000313" key="1">
    <source>
        <dbReference type="EMBL" id="KAI5665829.1"/>
    </source>
</evidence>
<dbReference type="EMBL" id="CM044704">
    <property type="protein sequence ID" value="KAI5665829.1"/>
    <property type="molecule type" value="Genomic_DNA"/>
</dbReference>
<sequence>MGSKLCKGTGQSSPGRRQEENSNDKSNSSNGGDPGVKPEADLSSYEDACRADPQLRSLDATIHQRTSRAMNSIAVNLDIGALSIDSLRDVTEALLDMNQDVVSIILQSKKDIWKNPELSDLVDEYFKNSLQSLDFCAALEACLQRALNSQSRINLALTKFEREHTSSDGSSNLYSKTLEELRNFKDAGQPFTEEFFSLFHALYKQQLLMLEKLQVKKRKLDRKLGKLKTWRKVTNVIFVAAFVSVLICSVVAAAVTAPPVVTALTAAAAVPLGSMGKWLNSIWTKWERELKGQRDIIFSMQIGSYVVIKDLENIRVLVDKLQIEIEALIQNAEFAMREDEAVVIAVNDIKKKVDGFTKTIQDLSEHADKCSRDINRTRTMILRRIIDHPSRSNNGGIGMIFS</sequence>
<accession>A0ACC0AY77</accession>
<name>A0ACC0AY77_CATRO</name>
<dbReference type="Proteomes" id="UP001060085">
    <property type="component" value="Linkage Group LG04"/>
</dbReference>
<gene>
    <name evidence="1" type="ORF">M9H77_15682</name>
</gene>
<keyword evidence="2" id="KW-1185">Reference proteome</keyword>
<proteinExistence type="predicted"/>
<organism evidence="1 2">
    <name type="scientific">Catharanthus roseus</name>
    <name type="common">Madagascar periwinkle</name>
    <name type="synonym">Vinca rosea</name>
    <dbReference type="NCBI Taxonomy" id="4058"/>
    <lineage>
        <taxon>Eukaryota</taxon>
        <taxon>Viridiplantae</taxon>
        <taxon>Streptophyta</taxon>
        <taxon>Embryophyta</taxon>
        <taxon>Tracheophyta</taxon>
        <taxon>Spermatophyta</taxon>
        <taxon>Magnoliopsida</taxon>
        <taxon>eudicotyledons</taxon>
        <taxon>Gunneridae</taxon>
        <taxon>Pentapetalae</taxon>
        <taxon>asterids</taxon>
        <taxon>lamiids</taxon>
        <taxon>Gentianales</taxon>
        <taxon>Apocynaceae</taxon>
        <taxon>Rauvolfioideae</taxon>
        <taxon>Vinceae</taxon>
        <taxon>Catharanthinae</taxon>
        <taxon>Catharanthus</taxon>
    </lineage>
</organism>
<comment type="caution">
    <text evidence="1">The sequence shown here is derived from an EMBL/GenBank/DDBJ whole genome shotgun (WGS) entry which is preliminary data.</text>
</comment>
<reference evidence="2" key="1">
    <citation type="journal article" date="2023" name="Nat. Plants">
        <title>Single-cell RNA sequencing provides a high-resolution roadmap for understanding the multicellular compartmentation of specialized metabolism.</title>
        <authorList>
            <person name="Sun S."/>
            <person name="Shen X."/>
            <person name="Li Y."/>
            <person name="Li Y."/>
            <person name="Wang S."/>
            <person name="Li R."/>
            <person name="Zhang H."/>
            <person name="Shen G."/>
            <person name="Guo B."/>
            <person name="Wei J."/>
            <person name="Xu J."/>
            <person name="St-Pierre B."/>
            <person name="Chen S."/>
            <person name="Sun C."/>
        </authorList>
    </citation>
    <scope>NUCLEOTIDE SEQUENCE [LARGE SCALE GENOMIC DNA]</scope>
</reference>